<keyword evidence="6" id="KW-1185">Reference proteome</keyword>
<protein>
    <submittedName>
        <fullName evidence="5">ABC-F family ATP-binding cassette domain-containing protein</fullName>
    </submittedName>
</protein>
<dbReference type="Pfam" id="PF12848">
    <property type="entry name" value="ABC_tran_Xtn"/>
    <property type="match status" value="1"/>
</dbReference>
<dbReference type="Gene3D" id="1.10.287.380">
    <property type="entry name" value="Valyl-tRNA synthetase, C-terminal domain"/>
    <property type="match status" value="1"/>
</dbReference>
<comment type="caution">
    <text evidence="5">The sequence shown here is derived from an EMBL/GenBank/DDBJ whole genome shotgun (WGS) entry which is preliminary data.</text>
</comment>
<feature type="domain" description="ABC transporter" evidence="4">
    <location>
        <begin position="329"/>
        <end position="542"/>
    </location>
</feature>
<dbReference type="Pfam" id="PF00005">
    <property type="entry name" value="ABC_tran"/>
    <property type="match status" value="2"/>
</dbReference>
<feature type="domain" description="ABC transporter" evidence="4">
    <location>
        <begin position="4"/>
        <end position="259"/>
    </location>
</feature>
<dbReference type="InterPro" id="IPR032524">
    <property type="entry name" value="ABC_tran_C"/>
</dbReference>
<dbReference type="InterPro" id="IPR037118">
    <property type="entry name" value="Val-tRNA_synth_C_sf"/>
</dbReference>
<dbReference type="Pfam" id="PF16326">
    <property type="entry name" value="ABC_tran_CTD"/>
    <property type="match status" value="1"/>
</dbReference>
<evidence type="ECO:0000256" key="1">
    <source>
        <dbReference type="ARBA" id="ARBA00022741"/>
    </source>
</evidence>
<evidence type="ECO:0000259" key="4">
    <source>
        <dbReference type="PROSITE" id="PS50893"/>
    </source>
</evidence>
<proteinExistence type="predicted"/>
<dbReference type="InterPro" id="IPR017871">
    <property type="entry name" value="ABC_transporter-like_CS"/>
</dbReference>
<name>A0ABV1F9G4_9FIRM</name>
<dbReference type="EMBL" id="JBBMEZ010000015">
    <property type="protein sequence ID" value="MEQ2470019.1"/>
    <property type="molecule type" value="Genomic_DNA"/>
</dbReference>
<dbReference type="PANTHER" id="PTHR42855:SF2">
    <property type="entry name" value="DRUG RESISTANCE ABC TRANSPORTER,ATP-BINDING PROTEIN"/>
    <property type="match status" value="1"/>
</dbReference>
<dbReference type="CDD" id="cd03221">
    <property type="entry name" value="ABCF_EF-3"/>
    <property type="match status" value="2"/>
</dbReference>
<dbReference type="InterPro" id="IPR003439">
    <property type="entry name" value="ABC_transporter-like_ATP-bd"/>
</dbReference>
<evidence type="ECO:0000313" key="5">
    <source>
        <dbReference type="EMBL" id="MEQ2470019.1"/>
    </source>
</evidence>
<dbReference type="GO" id="GO:0005524">
    <property type="term" value="F:ATP binding"/>
    <property type="evidence" value="ECO:0007669"/>
    <property type="project" value="UniProtKB-KW"/>
</dbReference>
<keyword evidence="1" id="KW-0547">Nucleotide-binding</keyword>
<accession>A0ABV1F9G4</accession>
<gene>
    <name evidence="5" type="ORF">WMO39_06705</name>
</gene>
<feature type="coiled-coil region" evidence="3">
    <location>
        <begin position="563"/>
        <end position="628"/>
    </location>
</feature>
<dbReference type="Proteomes" id="UP001490816">
    <property type="component" value="Unassembled WGS sequence"/>
</dbReference>
<dbReference type="InterPro" id="IPR027417">
    <property type="entry name" value="P-loop_NTPase"/>
</dbReference>
<reference evidence="5 6" key="1">
    <citation type="submission" date="2024-03" db="EMBL/GenBank/DDBJ databases">
        <title>Human intestinal bacterial collection.</title>
        <authorList>
            <person name="Pauvert C."/>
            <person name="Hitch T.C.A."/>
            <person name="Clavel T."/>
        </authorList>
    </citation>
    <scope>NUCLEOTIDE SEQUENCE [LARGE SCALE GENOMIC DNA]</scope>
    <source>
        <strain evidence="5 6">CLA-JM-H38</strain>
    </source>
</reference>
<keyword evidence="2 5" id="KW-0067">ATP-binding</keyword>
<dbReference type="PROSITE" id="PS00211">
    <property type="entry name" value="ABC_TRANSPORTER_1"/>
    <property type="match status" value="2"/>
</dbReference>
<dbReference type="RefSeq" id="WP_101105945.1">
    <property type="nucleotide sequence ID" value="NZ_JBBMEZ010000015.1"/>
</dbReference>
<evidence type="ECO:0000313" key="6">
    <source>
        <dbReference type="Proteomes" id="UP001490816"/>
    </source>
</evidence>
<dbReference type="SUPFAM" id="SSF52540">
    <property type="entry name" value="P-loop containing nucleoside triphosphate hydrolases"/>
    <property type="match status" value="2"/>
</dbReference>
<sequence>MPALSVRNLTMTFIERNLFTDVSFDVEERDKVGFIGANGVGKTTLFKILNGEISPVSGTVTFSKNVRPGYMEQHACNNPRADVYHELLSVFDHLSNMETEISALAHQIDNKSGNLDELVERQTMLIEQFERAGGLTYKSRTRSALLGLGFSENDFTMPVGNLSGGQRSKLCLAKLLLSQSNMLLLDEPTNHLDIDAIAWLEGFLRDFKGAMIIISHDRYFLDNVTNKTIELEHNRAMVYKGSYSEFVKKKESVNESLKNKYEHDLKEIKRIEGIVEQQKRWGQAHNFITAASKQKEADRIKDGLVAPESELETMRMHFEPRCESGNDVLICKNLAKSFDNKQLFKNVDIHIRKGERVFIIGGNGCGKTTLFRILTGKTPMNSGEYDYGANVEIGYFDQMQQNLDLSKTALDEVWDTFPNMTQTEVRSALASFLFKGDEVFKPLSKMSGGERARVSLLKLMLKGSNFLLLDEPTNHLDASSREELEKTLLDYSGTMLIVSHDRYFINKIADRILLLTNNGVKEYLGNYDYYLERTTAEKSGAVPTENKKDKKEKTQNDYFFQKQKQSEERKRQTKLKKAEAEIERLDEEIAKTQELLSSEEVAADYEKLMELSKLLENLQKQQEEQYEIWEELESMAE</sequence>
<dbReference type="Gene3D" id="3.40.50.300">
    <property type="entry name" value="P-loop containing nucleotide triphosphate hydrolases"/>
    <property type="match status" value="2"/>
</dbReference>
<dbReference type="SMART" id="SM00382">
    <property type="entry name" value="AAA"/>
    <property type="match status" value="2"/>
</dbReference>
<dbReference type="PANTHER" id="PTHR42855">
    <property type="entry name" value="ABC TRANSPORTER ATP-BINDING SUBUNIT"/>
    <property type="match status" value="1"/>
</dbReference>
<evidence type="ECO:0000256" key="2">
    <source>
        <dbReference type="ARBA" id="ARBA00022840"/>
    </source>
</evidence>
<evidence type="ECO:0000256" key="3">
    <source>
        <dbReference type="SAM" id="Coils"/>
    </source>
</evidence>
<dbReference type="InterPro" id="IPR051309">
    <property type="entry name" value="ABCF_ATPase"/>
</dbReference>
<dbReference type="InterPro" id="IPR003593">
    <property type="entry name" value="AAA+_ATPase"/>
</dbReference>
<dbReference type="PROSITE" id="PS50893">
    <property type="entry name" value="ABC_TRANSPORTER_2"/>
    <property type="match status" value="2"/>
</dbReference>
<keyword evidence="3" id="KW-0175">Coiled coil</keyword>
<dbReference type="InterPro" id="IPR032781">
    <property type="entry name" value="ABC_tran_Xtn"/>
</dbReference>
<organism evidence="5 6">
    <name type="scientific">Ruminococcoides intestinale</name>
    <dbReference type="NCBI Taxonomy" id="3133162"/>
    <lineage>
        <taxon>Bacteria</taxon>
        <taxon>Bacillati</taxon>
        <taxon>Bacillota</taxon>
        <taxon>Clostridia</taxon>
        <taxon>Eubacteriales</taxon>
        <taxon>Oscillospiraceae</taxon>
        <taxon>Ruminococcoides</taxon>
    </lineage>
</organism>